<evidence type="ECO:0000313" key="11">
    <source>
        <dbReference type="EMBL" id="MST57626.1"/>
    </source>
</evidence>
<comment type="caution">
    <text evidence="11">The sequence shown here is derived from an EMBL/GenBank/DDBJ whole genome shotgun (WGS) entry which is preliminary data.</text>
</comment>
<sequence>MKENVRKQGILLPVSSIPSAYGIGTFGRESYRFVDFLEKSGNRLWQILPLGPTGYGDSPYQSLSTFAGNPYYIDLELLIEEGLLTKEICDGYDFGDNEHYVDYEKIYLSRFKVLKIAFENAKKQGLMEAPEYQKFITDNAYWLDDYALYMAVKNAFGGVCFMEWDEDIRLRKAAALRKYRKKLSDEIAFYCFQQYLFAKQWKELKTYANKKGIEIVGDIPIYVAFDSADTWANPKLFQLDREGRPTGVAGCPPDCFSETGQLWGNPLYDWKYHKKTGYEWWMQRIAYCYQLYDVLRIDHFRGFDEYWFVPYGDPTAQNGHWEKGPGYELFAVMKKKLGKKKVIAEDLGFLTPSVIRLVKKTGYPGMKILQFAFDAGNDSEYLPHNYDKNCVVYTGTHDNDTTVGFLQNMPEKDKKFAKKYLGHKNDKKLCFEIVRAALSSCADTAIIPMQDYLELDSSARINIPSTLGCNWKWRMDKDALDLKLAKKIYKMAKLYARL</sequence>
<name>A0A6L5YH21_9FIRM</name>
<dbReference type="SUPFAM" id="SSF51445">
    <property type="entry name" value="(Trans)glycosidases"/>
    <property type="match status" value="1"/>
</dbReference>
<dbReference type="PANTHER" id="PTHR32438:SF5">
    <property type="entry name" value="4-ALPHA-GLUCANOTRANSFERASE DPE1, CHLOROPLASTIC_AMYLOPLASTIC"/>
    <property type="match status" value="1"/>
</dbReference>
<evidence type="ECO:0000256" key="9">
    <source>
        <dbReference type="ARBA" id="ARBA00031501"/>
    </source>
</evidence>
<dbReference type="GO" id="GO:0004134">
    <property type="term" value="F:4-alpha-glucanotransferase activity"/>
    <property type="evidence" value="ECO:0007669"/>
    <property type="project" value="UniProtKB-EC"/>
</dbReference>
<dbReference type="Pfam" id="PF02446">
    <property type="entry name" value="Glyco_hydro_77"/>
    <property type="match status" value="1"/>
</dbReference>
<dbReference type="NCBIfam" id="NF011079">
    <property type="entry name" value="PRK14508.1-2"/>
    <property type="match status" value="1"/>
</dbReference>
<dbReference type="Gene3D" id="3.20.20.80">
    <property type="entry name" value="Glycosidases"/>
    <property type="match status" value="1"/>
</dbReference>
<keyword evidence="5 10" id="KW-0328">Glycosyltransferase</keyword>
<evidence type="ECO:0000313" key="12">
    <source>
        <dbReference type="Proteomes" id="UP000476055"/>
    </source>
</evidence>
<evidence type="ECO:0000256" key="3">
    <source>
        <dbReference type="ARBA" id="ARBA00012560"/>
    </source>
</evidence>
<dbReference type="InterPro" id="IPR003385">
    <property type="entry name" value="Glyco_hydro_77"/>
</dbReference>
<evidence type="ECO:0000256" key="2">
    <source>
        <dbReference type="ARBA" id="ARBA00005684"/>
    </source>
</evidence>
<dbReference type="NCBIfam" id="NF011080">
    <property type="entry name" value="PRK14508.1-3"/>
    <property type="match status" value="1"/>
</dbReference>
<accession>A0A6L5YH21</accession>
<comment type="catalytic activity">
    <reaction evidence="1 10">
        <text>Transfers a segment of a (1-&gt;4)-alpha-D-glucan to a new position in an acceptor, which may be glucose or a (1-&gt;4)-alpha-D-glucan.</text>
        <dbReference type="EC" id="2.4.1.25"/>
    </reaction>
</comment>
<dbReference type="PANTHER" id="PTHR32438">
    <property type="entry name" value="4-ALPHA-GLUCANOTRANSFERASE DPE1, CHLOROPLASTIC/AMYLOPLASTIC"/>
    <property type="match status" value="1"/>
</dbReference>
<dbReference type="AlphaFoldDB" id="A0A6L5YH21"/>
<evidence type="ECO:0000256" key="7">
    <source>
        <dbReference type="ARBA" id="ARBA00023277"/>
    </source>
</evidence>
<dbReference type="GO" id="GO:0005975">
    <property type="term" value="P:carbohydrate metabolic process"/>
    <property type="evidence" value="ECO:0007669"/>
    <property type="project" value="InterPro"/>
</dbReference>
<evidence type="ECO:0000256" key="1">
    <source>
        <dbReference type="ARBA" id="ARBA00000439"/>
    </source>
</evidence>
<evidence type="ECO:0000256" key="6">
    <source>
        <dbReference type="ARBA" id="ARBA00022679"/>
    </source>
</evidence>
<dbReference type="InterPro" id="IPR017853">
    <property type="entry name" value="GH"/>
</dbReference>
<evidence type="ECO:0000256" key="8">
    <source>
        <dbReference type="ARBA" id="ARBA00031423"/>
    </source>
</evidence>
<evidence type="ECO:0000256" key="4">
    <source>
        <dbReference type="ARBA" id="ARBA00020295"/>
    </source>
</evidence>
<dbReference type="RefSeq" id="WP_154495700.1">
    <property type="nucleotide sequence ID" value="NZ_VUMU01000004.1"/>
</dbReference>
<organism evidence="11 12">
    <name type="scientific">Waltera intestinalis</name>
    <dbReference type="NCBI Taxonomy" id="2606635"/>
    <lineage>
        <taxon>Bacteria</taxon>
        <taxon>Bacillati</taxon>
        <taxon>Bacillota</taxon>
        <taxon>Clostridia</taxon>
        <taxon>Lachnospirales</taxon>
        <taxon>Lachnospiraceae</taxon>
        <taxon>Waltera</taxon>
    </lineage>
</organism>
<reference evidence="11 12" key="1">
    <citation type="submission" date="2019-08" db="EMBL/GenBank/DDBJ databases">
        <title>In-depth cultivation of the pig gut microbiome towards novel bacterial diversity and tailored functional studies.</title>
        <authorList>
            <person name="Wylensek D."/>
            <person name="Hitch T.C.A."/>
            <person name="Clavel T."/>
        </authorList>
    </citation>
    <scope>NUCLEOTIDE SEQUENCE [LARGE SCALE GENOMIC DNA]</scope>
    <source>
        <strain evidence="11 12">WCA3-601-WT-6H</strain>
    </source>
</reference>
<dbReference type="EMBL" id="VUMU01000004">
    <property type="protein sequence ID" value="MST57626.1"/>
    <property type="molecule type" value="Genomic_DNA"/>
</dbReference>
<dbReference type="EC" id="2.4.1.25" evidence="3 10"/>
<evidence type="ECO:0000256" key="5">
    <source>
        <dbReference type="ARBA" id="ARBA00022676"/>
    </source>
</evidence>
<evidence type="ECO:0000256" key="10">
    <source>
        <dbReference type="RuleBase" id="RU361207"/>
    </source>
</evidence>
<proteinExistence type="inferred from homology"/>
<protein>
    <recommendedName>
        <fullName evidence="4 10">4-alpha-glucanotransferase</fullName>
        <ecNumber evidence="3 10">2.4.1.25</ecNumber>
    </recommendedName>
    <alternativeName>
        <fullName evidence="8 10">Amylomaltase</fullName>
    </alternativeName>
    <alternativeName>
        <fullName evidence="9 10">Disproportionating enzyme</fullName>
    </alternativeName>
</protein>
<keyword evidence="6 10" id="KW-0808">Transferase</keyword>
<dbReference type="NCBIfam" id="TIGR00217">
    <property type="entry name" value="malQ"/>
    <property type="match status" value="1"/>
</dbReference>
<comment type="similarity">
    <text evidence="2 10">Belongs to the disproportionating enzyme family.</text>
</comment>
<dbReference type="Proteomes" id="UP000476055">
    <property type="component" value="Unassembled WGS sequence"/>
</dbReference>
<keyword evidence="12" id="KW-1185">Reference proteome</keyword>
<gene>
    <name evidence="11" type="primary">malQ</name>
    <name evidence="11" type="ORF">FYJ59_05090</name>
</gene>
<keyword evidence="7 10" id="KW-0119">Carbohydrate metabolism</keyword>